<dbReference type="AlphaFoldDB" id="A0A6G5A4W2"/>
<name>A0A6G5A4W2_RHIMP</name>
<proteinExistence type="predicted"/>
<feature type="chain" id="PRO_5026081681" evidence="1">
    <location>
        <begin position="22"/>
        <end position="222"/>
    </location>
</feature>
<sequence>MNMKIVIHFPILLFLIFESEGTWTGVNLTEEAYEYIEKLVLKGRNVTSWGLGADYDFWTNVSHAEDVYPITARAHDLWCNNYQLYDPMGKILRLRMTFEITKGVLSPFPAIFNATLPMIQLWQVASKTAKIDMNNKTRIVLNMLNTYNPQIHRNVKRYRTKCKFQGRINYDGYFAYKDSHRYHTVGVGHLENFRKGLVRLAPWYLEYFVEGEYEQRIIVSVK</sequence>
<accession>A0A6G5A4W2</accession>
<evidence type="ECO:0000313" key="2">
    <source>
        <dbReference type="EMBL" id="NIE45067.1"/>
    </source>
</evidence>
<dbReference type="EMBL" id="GIKN01002794">
    <property type="protein sequence ID" value="NIE45067.1"/>
    <property type="molecule type" value="Transcribed_RNA"/>
</dbReference>
<organism evidence="2">
    <name type="scientific">Rhipicephalus microplus</name>
    <name type="common">Cattle tick</name>
    <name type="synonym">Boophilus microplus</name>
    <dbReference type="NCBI Taxonomy" id="6941"/>
    <lineage>
        <taxon>Eukaryota</taxon>
        <taxon>Metazoa</taxon>
        <taxon>Ecdysozoa</taxon>
        <taxon>Arthropoda</taxon>
        <taxon>Chelicerata</taxon>
        <taxon>Arachnida</taxon>
        <taxon>Acari</taxon>
        <taxon>Parasitiformes</taxon>
        <taxon>Ixodida</taxon>
        <taxon>Ixodoidea</taxon>
        <taxon>Ixodidae</taxon>
        <taxon>Rhipicephalinae</taxon>
        <taxon>Rhipicephalus</taxon>
        <taxon>Boophilus</taxon>
    </lineage>
</organism>
<protein>
    <submittedName>
        <fullName evidence="2">Putative conserved secreted protein</fullName>
    </submittedName>
</protein>
<evidence type="ECO:0000256" key="1">
    <source>
        <dbReference type="SAM" id="SignalP"/>
    </source>
</evidence>
<keyword evidence="1" id="KW-0732">Signal</keyword>
<reference evidence="2" key="1">
    <citation type="submission" date="2020-03" db="EMBL/GenBank/DDBJ databases">
        <title>A transcriptome and proteome of the tick Rhipicephalus microplus shaped by the genetic composition of its hosts and developmental stage.</title>
        <authorList>
            <person name="Garcia G.R."/>
            <person name="Ribeiro J.M.C."/>
            <person name="Maruyama S.R."/>
            <person name="Gardinasse L.G."/>
            <person name="Nelson K."/>
            <person name="Ferreira B.R."/>
            <person name="Andrade T.G."/>
            <person name="Santos I.K.F.M."/>
        </authorList>
    </citation>
    <scope>NUCLEOTIDE SEQUENCE</scope>
    <source>
        <strain evidence="2">NSGR</strain>
        <tissue evidence="2">Salivary glands</tissue>
    </source>
</reference>
<feature type="signal peptide" evidence="1">
    <location>
        <begin position="1"/>
        <end position="21"/>
    </location>
</feature>